<dbReference type="GO" id="GO:0006955">
    <property type="term" value="P:immune response"/>
    <property type="evidence" value="ECO:0007669"/>
    <property type="project" value="TreeGrafter"/>
</dbReference>
<name>A0A7J6A958_AMEME</name>
<keyword evidence="3 8" id="KW-1133">Transmembrane helix</keyword>
<dbReference type="EMBL" id="JAAGNN010000017">
    <property type="protein sequence ID" value="KAF4078529.1"/>
    <property type="molecule type" value="Genomic_DNA"/>
</dbReference>
<feature type="transmembrane region" description="Helical" evidence="8">
    <location>
        <begin position="155"/>
        <end position="175"/>
    </location>
</feature>
<feature type="transmembrane region" description="Helical" evidence="8">
    <location>
        <begin position="195"/>
        <end position="221"/>
    </location>
</feature>
<evidence type="ECO:0000256" key="3">
    <source>
        <dbReference type="ARBA" id="ARBA00022989"/>
    </source>
</evidence>
<dbReference type="InterPro" id="IPR017452">
    <property type="entry name" value="GPCR_Rhodpsn_7TM"/>
</dbReference>
<dbReference type="GO" id="GO:0007204">
    <property type="term" value="P:positive regulation of cytosolic calcium ion concentration"/>
    <property type="evidence" value="ECO:0007669"/>
    <property type="project" value="TreeGrafter"/>
</dbReference>
<comment type="subcellular location">
    <subcellularLocation>
        <location evidence="1">Membrane</location>
    </subcellularLocation>
</comment>
<protein>
    <recommendedName>
        <fullName evidence="9">G-protein coupled receptors family 1 profile domain-containing protein</fullName>
    </recommendedName>
</protein>
<dbReference type="GO" id="GO:0019722">
    <property type="term" value="P:calcium-mediated signaling"/>
    <property type="evidence" value="ECO:0007669"/>
    <property type="project" value="TreeGrafter"/>
</dbReference>
<dbReference type="PROSITE" id="PS50262">
    <property type="entry name" value="G_PROTEIN_RECEP_F1_2"/>
    <property type="match status" value="1"/>
</dbReference>
<evidence type="ECO:0000259" key="9">
    <source>
        <dbReference type="PROSITE" id="PS50262"/>
    </source>
</evidence>
<dbReference type="GO" id="GO:0016493">
    <property type="term" value="F:C-C chemokine receptor activity"/>
    <property type="evidence" value="ECO:0007669"/>
    <property type="project" value="TreeGrafter"/>
</dbReference>
<keyword evidence="2 8" id="KW-0812">Transmembrane</keyword>
<feature type="domain" description="G-protein coupled receptors family 1 profile" evidence="9">
    <location>
        <begin position="53"/>
        <end position="252"/>
    </location>
</feature>
<dbReference type="Gene3D" id="1.20.1070.10">
    <property type="entry name" value="Rhodopsin 7-helix transmembrane proteins"/>
    <property type="match status" value="1"/>
</dbReference>
<dbReference type="AlphaFoldDB" id="A0A7J6A958"/>
<reference evidence="10 11" key="1">
    <citation type="submission" date="2020-02" db="EMBL/GenBank/DDBJ databases">
        <title>A chromosome-scale genome assembly of the black bullhead catfish (Ameiurus melas).</title>
        <authorList>
            <person name="Wen M."/>
            <person name="Zham M."/>
            <person name="Cabau C."/>
            <person name="Klopp C."/>
            <person name="Donnadieu C."/>
            <person name="Roques C."/>
            <person name="Bouchez O."/>
            <person name="Lampietro C."/>
            <person name="Jouanno E."/>
            <person name="Herpin A."/>
            <person name="Louis A."/>
            <person name="Berthelot C."/>
            <person name="Parey E."/>
            <person name="Roest-Crollius H."/>
            <person name="Braasch I."/>
            <person name="Postlethwait J."/>
            <person name="Robinson-Rechavi M."/>
            <person name="Echchiki A."/>
            <person name="Begum T."/>
            <person name="Montfort J."/>
            <person name="Schartl M."/>
            <person name="Bobe J."/>
            <person name="Guiguen Y."/>
        </authorList>
    </citation>
    <scope>NUCLEOTIDE SEQUENCE [LARGE SCALE GENOMIC DNA]</scope>
    <source>
        <strain evidence="10">M_S1</strain>
        <tissue evidence="10">Blood</tissue>
    </source>
</reference>
<dbReference type="PANTHER" id="PTHR10489:SF730">
    <property type="entry name" value="CHEMOKINE XC RECEPTOR 1"/>
    <property type="match status" value="1"/>
</dbReference>
<dbReference type="PRINTS" id="PR01157">
    <property type="entry name" value="P2YPURNOCPTR"/>
</dbReference>
<gene>
    <name evidence="10" type="ORF">AMELA_G00200280</name>
</gene>
<keyword evidence="7" id="KW-0807">Transducer</keyword>
<keyword evidence="4" id="KW-0297">G-protein coupled receptor</keyword>
<evidence type="ECO:0000256" key="8">
    <source>
        <dbReference type="SAM" id="Phobius"/>
    </source>
</evidence>
<dbReference type="InterPro" id="IPR000276">
    <property type="entry name" value="GPCR_Rhodpsn"/>
</dbReference>
<dbReference type="GO" id="GO:0019957">
    <property type="term" value="F:C-C chemokine binding"/>
    <property type="evidence" value="ECO:0007669"/>
    <property type="project" value="TreeGrafter"/>
</dbReference>
<feature type="transmembrane region" description="Helical" evidence="8">
    <location>
        <begin position="116"/>
        <end position="134"/>
    </location>
</feature>
<evidence type="ECO:0000256" key="1">
    <source>
        <dbReference type="ARBA" id="ARBA00004370"/>
    </source>
</evidence>
<dbReference type="SUPFAM" id="SSF81321">
    <property type="entry name" value="Family A G protein-coupled receptor-like"/>
    <property type="match status" value="1"/>
</dbReference>
<dbReference type="PANTHER" id="PTHR10489">
    <property type="entry name" value="CELL ADHESION MOLECULE"/>
    <property type="match status" value="1"/>
</dbReference>
<proteinExistence type="predicted"/>
<dbReference type="GO" id="GO:0060326">
    <property type="term" value="P:cell chemotaxis"/>
    <property type="evidence" value="ECO:0007669"/>
    <property type="project" value="TreeGrafter"/>
</dbReference>
<evidence type="ECO:0000256" key="2">
    <source>
        <dbReference type="ARBA" id="ARBA00022692"/>
    </source>
</evidence>
<feature type="transmembrane region" description="Helical" evidence="8">
    <location>
        <begin position="38"/>
        <end position="63"/>
    </location>
</feature>
<keyword evidence="6" id="KW-0675">Receptor</keyword>
<accession>A0A7J6A958</accession>
<evidence type="ECO:0000313" key="10">
    <source>
        <dbReference type="EMBL" id="KAF4078529.1"/>
    </source>
</evidence>
<evidence type="ECO:0000256" key="6">
    <source>
        <dbReference type="ARBA" id="ARBA00023170"/>
    </source>
</evidence>
<dbReference type="PRINTS" id="PR00237">
    <property type="entry name" value="GPCRRHODOPSN"/>
</dbReference>
<dbReference type="Pfam" id="PF00001">
    <property type="entry name" value="7tm_1"/>
    <property type="match status" value="1"/>
</dbReference>
<evidence type="ECO:0000256" key="5">
    <source>
        <dbReference type="ARBA" id="ARBA00023136"/>
    </source>
</evidence>
<feature type="transmembrane region" description="Helical" evidence="8">
    <location>
        <begin position="75"/>
        <end position="96"/>
    </location>
</feature>
<sequence length="252" mass="28449">METLMEPQYGFEDYDSIDYLNYDEVTCNKTYEAEDGHIAIAIILCIIIHSLIGNILIVGISVFCRNNRSLTNIFILNLALSDLLFTVGLVVTVGLPFRVYYEYAWGWTFGDAMCKVIIFVLSAGFYSSMVFLVLMSVQRYMAVVHPLSRWKKGHCLTLVLITWVVSILAALPASVHSIPITDSESLLLYCVSNSSTVFVAVMYEESIVFLCSFVIMAFCYIRILQTIFKSPTNQRHRTTGLAFFLKPAYSAL</sequence>
<keyword evidence="5 8" id="KW-0472">Membrane</keyword>
<dbReference type="InterPro" id="IPR050119">
    <property type="entry name" value="CCR1-9-like"/>
</dbReference>
<evidence type="ECO:0000313" key="11">
    <source>
        <dbReference type="Proteomes" id="UP000593565"/>
    </source>
</evidence>
<dbReference type="Proteomes" id="UP000593565">
    <property type="component" value="Unassembled WGS sequence"/>
</dbReference>
<comment type="caution">
    <text evidence="10">The sequence shown here is derived from an EMBL/GenBank/DDBJ whole genome shotgun (WGS) entry which is preliminary data.</text>
</comment>
<organism evidence="10 11">
    <name type="scientific">Ameiurus melas</name>
    <name type="common">Black bullhead</name>
    <name type="synonym">Silurus melas</name>
    <dbReference type="NCBI Taxonomy" id="219545"/>
    <lineage>
        <taxon>Eukaryota</taxon>
        <taxon>Metazoa</taxon>
        <taxon>Chordata</taxon>
        <taxon>Craniata</taxon>
        <taxon>Vertebrata</taxon>
        <taxon>Euteleostomi</taxon>
        <taxon>Actinopterygii</taxon>
        <taxon>Neopterygii</taxon>
        <taxon>Teleostei</taxon>
        <taxon>Ostariophysi</taxon>
        <taxon>Siluriformes</taxon>
        <taxon>Ictaluridae</taxon>
        <taxon>Ameiurus</taxon>
    </lineage>
</organism>
<evidence type="ECO:0000256" key="7">
    <source>
        <dbReference type="ARBA" id="ARBA00023224"/>
    </source>
</evidence>
<keyword evidence="11" id="KW-1185">Reference proteome</keyword>
<dbReference type="GO" id="GO:0009897">
    <property type="term" value="C:external side of plasma membrane"/>
    <property type="evidence" value="ECO:0007669"/>
    <property type="project" value="TreeGrafter"/>
</dbReference>
<evidence type="ECO:0000256" key="4">
    <source>
        <dbReference type="ARBA" id="ARBA00023040"/>
    </source>
</evidence>